<keyword evidence="3" id="KW-1185">Reference proteome</keyword>
<accession>C4GCT2</accession>
<dbReference type="GO" id="GO:0051782">
    <property type="term" value="P:negative regulation of cell division"/>
    <property type="evidence" value="ECO:0007669"/>
    <property type="project" value="TreeGrafter"/>
</dbReference>
<evidence type="ECO:0000259" key="1">
    <source>
        <dbReference type="Pfam" id="PF13614"/>
    </source>
</evidence>
<dbReference type="AlphaFoldDB" id="C4GCT2"/>
<dbReference type="Pfam" id="PF13614">
    <property type="entry name" value="AAA_31"/>
    <property type="match status" value="1"/>
</dbReference>
<dbReference type="GO" id="GO:0009898">
    <property type="term" value="C:cytoplasmic side of plasma membrane"/>
    <property type="evidence" value="ECO:0007669"/>
    <property type="project" value="TreeGrafter"/>
</dbReference>
<dbReference type="STRING" id="626523.GCWU000342_01776"/>
<evidence type="ECO:0000313" key="3">
    <source>
        <dbReference type="Proteomes" id="UP000003494"/>
    </source>
</evidence>
<dbReference type="Proteomes" id="UP000003494">
    <property type="component" value="Unassembled WGS sequence"/>
</dbReference>
<dbReference type="InterPro" id="IPR025669">
    <property type="entry name" value="AAA_dom"/>
</dbReference>
<dbReference type="PANTHER" id="PTHR43384:SF7">
    <property type="entry name" value="CARBON-MONOXIDE DEHYDROGENASE ACCESSORY PROTEIN"/>
    <property type="match status" value="1"/>
</dbReference>
<organism evidence="2 3">
    <name type="scientific">Shuttleworthella satelles DSM 14600</name>
    <dbReference type="NCBI Taxonomy" id="626523"/>
    <lineage>
        <taxon>Bacteria</taxon>
        <taxon>Bacillati</taxon>
        <taxon>Bacillota</taxon>
        <taxon>Clostridia</taxon>
        <taxon>Lachnospirales</taxon>
        <taxon>Lachnospiraceae</taxon>
        <taxon>Shuttleworthella</taxon>
    </lineage>
</organism>
<dbReference type="InterPro" id="IPR050625">
    <property type="entry name" value="ParA/MinD_ATPase"/>
</dbReference>
<dbReference type="GO" id="GO:0016887">
    <property type="term" value="F:ATP hydrolysis activity"/>
    <property type="evidence" value="ECO:0007669"/>
    <property type="project" value="TreeGrafter"/>
</dbReference>
<reference evidence="2" key="1">
    <citation type="submission" date="2009-04" db="EMBL/GenBank/DDBJ databases">
        <authorList>
            <person name="Weinstock G."/>
            <person name="Sodergren E."/>
            <person name="Clifton S."/>
            <person name="Fulton L."/>
            <person name="Fulton B."/>
            <person name="Courtney L."/>
            <person name="Fronick C."/>
            <person name="Harrison M."/>
            <person name="Strong C."/>
            <person name="Farmer C."/>
            <person name="Delahaunty K."/>
            <person name="Markovic C."/>
            <person name="Hall O."/>
            <person name="Minx P."/>
            <person name="Tomlinson C."/>
            <person name="Mitreva M."/>
            <person name="Nelson J."/>
            <person name="Hou S."/>
            <person name="Wollam A."/>
            <person name="Pepin K.H."/>
            <person name="Johnson M."/>
            <person name="Bhonagiri V."/>
            <person name="Nash W.E."/>
            <person name="Warren W."/>
            <person name="Chinwalla A."/>
            <person name="Mardis E.R."/>
            <person name="Wilson R.K."/>
        </authorList>
    </citation>
    <scope>NUCLEOTIDE SEQUENCE [LARGE SCALE GENOMIC DNA]</scope>
    <source>
        <strain evidence="2">DSM 14600</strain>
    </source>
</reference>
<dbReference type="HOGENOM" id="CLU_082962_0_0_9"/>
<dbReference type="GO" id="GO:0005829">
    <property type="term" value="C:cytosol"/>
    <property type="evidence" value="ECO:0007669"/>
    <property type="project" value="TreeGrafter"/>
</dbReference>
<dbReference type="Gene3D" id="3.40.50.300">
    <property type="entry name" value="P-loop containing nucleotide triphosphate hydrolases"/>
    <property type="match status" value="1"/>
</dbReference>
<dbReference type="RefSeq" id="WP_006906773.1">
    <property type="nucleotide sequence ID" value="NZ_GG665867.1"/>
</dbReference>
<evidence type="ECO:0000313" key="2">
    <source>
        <dbReference type="EMBL" id="EEP27782.1"/>
    </source>
</evidence>
<dbReference type="PIRSF" id="PIRSF005647">
    <property type="entry name" value="CooC"/>
    <property type="match status" value="1"/>
</dbReference>
<comment type="caution">
    <text evidence="2">The sequence shown here is derived from an EMBL/GenBank/DDBJ whole genome shotgun (WGS) entry which is preliminary data.</text>
</comment>
<gene>
    <name evidence="2" type="ORF">GCWU000342_01776</name>
</gene>
<dbReference type="InterPro" id="IPR027417">
    <property type="entry name" value="P-loop_NTPase"/>
</dbReference>
<dbReference type="InterPro" id="IPR014433">
    <property type="entry name" value="CooC"/>
</dbReference>
<dbReference type="eggNOG" id="COG3640">
    <property type="taxonomic scope" value="Bacteria"/>
</dbReference>
<sequence>MKGLTTEMKHKPKIYALTGKGGVGKTSVSAALVKVLTEKYPDKKILAIDADPAIGLATALGIRASLTLNDIRNEIVAHVEDGNSKAAMELISESRYKIAEAIVETDSFAFLAIGRPESAGCYCRINAYLKEVITMVADQFDYVVIDGEAGIEQINRRVMEKVTHLLLVTDTSKKGVEVIKTIARVASGMVSYDELGVIVNRVEDISRVDKLGLADLKLLAAIASDPILAEYDFEGRSLLELPGDSAAVRGAERALENLGG</sequence>
<protein>
    <recommendedName>
        <fullName evidence="1">AAA domain-containing protein</fullName>
    </recommendedName>
</protein>
<dbReference type="GO" id="GO:0005524">
    <property type="term" value="F:ATP binding"/>
    <property type="evidence" value="ECO:0007669"/>
    <property type="project" value="TreeGrafter"/>
</dbReference>
<proteinExistence type="predicted"/>
<dbReference type="EMBL" id="ACIP02000004">
    <property type="protein sequence ID" value="EEP27782.1"/>
    <property type="molecule type" value="Genomic_DNA"/>
</dbReference>
<feature type="domain" description="AAA" evidence="1">
    <location>
        <begin position="18"/>
        <end position="183"/>
    </location>
</feature>
<name>C4GCT2_9FIRM</name>
<dbReference type="SUPFAM" id="SSF52540">
    <property type="entry name" value="P-loop containing nucleoside triphosphate hydrolases"/>
    <property type="match status" value="1"/>
</dbReference>
<dbReference type="PANTHER" id="PTHR43384">
    <property type="entry name" value="SEPTUM SITE-DETERMINING PROTEIN MIND HOMOLOG, CHLOROPLASTIC-RELATED"/>
    <property type="match status" value="1"/>
</dbReference>